<gene>
    <name evidence="2" type="primary">jg8224</name>
    <name evidence="2" type="ORF">PAEG_LOCUS26612</name>
</gene>
<dbReference type="Proteomes" id="UP000838756">
    <property type="component" value="Unassembled WGS sequence"/>
</dbReference>
<name>A0A8S4SN92_9NEOP</name>
<accession>A0A8S4SN92</accession>
<dbReference type="AlphaFoldDB" id="A0A8S4SN92"/>
<organism evidence="2 3">
    <name type="scientific">Pararge aegeria aegeria</name>
    <dbReference type="NCBI Taxonomy" id="348720"/>
    <lineage>
        <taxon>Eukaryota</taxon>
        <taxon>Metazoa</taxon>
        <taxon>Ecdysozoa</taxon>
        <taxon>Arthropoda</taxon>
        <taxon>Hexapoda</taxon>
        <taxon>Insecta</taxon>
        <taxon>Pterygota</taxon>
        <taxon>Neoptera</taxon>
        <taxon>Endopterygota</taxon>
        <taxon>Lepidoptera</taxon>
        <taxon>Glossata</taxon>
        <taxon>Ditrysia</taxon>
        <taxon>Papilionoidea</taxon>
        <taxon>Nymphalidae</taxon>
        <taxon>Satyrinae</taxon>
        <taxon>Satyrini</taxon>
        <taxon>Parargina</taxon>
        <taxon>Pararge</taxon>
    </lineage>
</organism>
<reference evidence="2" key="1">
    <citation type="submission" date="2022-03" db="EMBL/GenBank/DDBJ databases">
        <authorList>
            <person name="Lindestad O."/>
        </authorList>
    </citation>
    <scope>NUCLEOTIDE SEQUENCE</scope>
</reference>
<evidence type="ECO:0000313" key="3">
    <source>
        <dbReference type="Proteomes" id="UP000838756"/>
    </source>
</evidence>
<evidence type="ECO:0000313" key="2">
    <source>
        <dbReference type="EMBL" id="CAH2268218.1"/>
    </source>
</evidence>
<sequence>MNERKHMCTLEPATPRLPPESGHMDDLCKRPIRISENGLCKLDADGHMMQLLLRKPPYNTVKIDFTREQI</sequence>
<evidence type="ECO:0000256" key="1">
    <source>
        <dbReference type="SAM" id="MobiDB-lite"/>
    </source>
</evidence>
<keyword evidence="3" id="KW-1185">Reference proteome</keyword>
<comment type="caution">
    <text evidence="2">The sequence shown here is derived from an EMBL/GenBank/DDBJ whole genome shotgun (WGS) entry which is preliminary data.</text>
</comment>
<protein>
    <submittedName>
        <fullName evidence="2">Jg8224 protein</fullName>
    </submittedName>
</protein>
<feature type="region of interest" description="Disordered" evidence="1">
    <location>
        <begin position="1"/>
        <end position="24"/>
    </location>
</feature>
<proteinExistence type="predicted"/>
<dbReference type="EMBL" id="CAKXAJ010026420">
    <property type="protein sequence ID" value="CAH2268218.1"/>
    <property type="molecule type" value="Genomic_DNA"/>
</dbReference>